<dbReference type="HOGENOM" id="CLU_1877433_0_0_1"/>
<gene>
    <name evidence="1" type="ORF">CGI_10002444</name>
</gene>
<dbReference type="AlphaFoldDB" id="K1PKV0"/>
<evidence type="ECO:0000313" key="1">
    <source>
        <dbReference type="EMBL" id="EKC22353.1"/>
    </source>
</evidence>
<protein>
    <submittedName>
        <fullName evidence="1">Uncharacterized protein</fullName>
    </submittedName>
</protein>
<dbReference type="EMBL" id="JH818439">
    <property type="protein sequence ID" value="EKC22353.1"/>
    <property type="molecule type" value="Genomic_DNA"/>
</dbReference>
<sequence>MSGINTRLNNDLLYQSWKRYTQQVHQISGKVNTSSLLNSPPISAIIQVPTTSLPVSSVSSAFSIANKMYPLPSRPPVKKTKKTEYFVITADEVIHQKKEAAASNIKQEEIKQQKRLELLKLGELCSPCCGGKVEPA</sequence>
<proteinExistence type="predicted"/>
<dbReference type="InParanoid" id="K1PKV0"/>
<accession>K1PKV0</accession>
<organism evidence="1">
    <name type="scientific">Magallana gigas</name>
    <name type="common">Pacific oyster</name>
    <name type="synonym">Crassostrea gigas</name>
    <dbReference type="NCBI Taxonomy" id="29159"/>
    <lineage>
        <taxon>Eukaryota</taxon>
        <taxon>Metazoa</taxon>
        <taxon>Spiralia</taxon>
        <taxon>Lophotrochozoa</taxon>
        <taxon>Mollusca</taxon>
        <taxon>Bivalvia</taxon>
        <taxon>Autobranchia</taxon>
        <taxon>Pteriomorphia</taxon>
        <taxon>Ostreida</taxon>
        <taxon>Ostreoidea</taxon>
        <taxon>Ostreidae</taxon>
        <taxon>Magallana</taxon>
    </lineage>
</organism>
<name>K1PKV0_MAGGI</name>
<reference evidence="1" key="1">
    <citation type="journal article" date="2012" name="Nature">
        <title>The oyster genome reveals stress adaptation and complexity of shell formation.</title>
        <authorList>
            <person name="Zhang G."/>
            <person name="Fang X."/>
            <person name="Guo X."/>
            <person name="Li L."/>
            <person name="Luo R."/>
            <person name="Xu F."/>
            <person name="Yang P."/>
            <person name="Zhang L."/>
            <person name="Wang X."/>
            <person name="Qi H."/>
            <person name="Xiong Z."/>
            <person name="Que H."/>
            <person name="Xie Y."/>
            <person name="Holland P.W."/>
            <person name="Paps J."/>
            <person name="Zhu Y."/>
            <person name="Wu F."/>
            <person name="Chen Y."/>
            <person name="Wang J."/>
            <person name="Peng C."/>
            <person name="Meng J."/>
            <person name="Yang L."/>
            <person name="Liu J."/>
            <person name="Wen B."/>
            <person name="Zhang N."/>
            <person name="Huang Z."/>
            <person name="Zhu Q."/>
            <person name="Feng Y."/>
            <person name="Mount A."/>
            <person name="Hedgecock D."/>
            <person name="Xu Z."/>
            <person name="Liu Y."/>
            <person name="Domazet-Loso T."/>
            <person name="Du Y."/>
            <person name="Sun X."/>
            <person name="Zhang S."/>
            <person name="Liu B."/>
            <person name="Cheng P."/>
            <person name="Jiang X."/>
            <person name="Li J."/>
            <person name="Fan D."/>
            <person name="Wang W."/>
            <person name="Fu W."/>
            <person name="Wang T."/>
            <person name="Wang B."/>
            <person name="Zhang J."/>
            <person name="Peng Z."/>
            <person name="Li Y."/>
            <person name="Li N."/>
            <person name="Wang J."/>
            <person name="Chen M."/>
            <person name="He Y."/>
            <person name="Tan F."/>
            <person name="Song X."/>
            <person name="Zheng Q."/>
            <person name="Huang R."/>
            <person name="Yang H."/>
            <person name="Du X."/>
            <person name="Chen L."/>
            <person name="Yang M."/>
            <person name="Gaffney P.M."/>
            <person name="Wang S."/>
            <person name="Luo L."/>
            <person name="She Z."/>
            <person name="Ming Y."/>
            <person name="Huang W."/>
            <person name="Zhang S."/>
            <person name="Huang B."/>
            <person name="Zhang Y."/>
            <person name="Qu T."/>
            <person name="Ni P."/>
            <person name="Miao G."/>
            <person name="Wang J."/>
            <person name="Wang Q."/>
            <person name="Steinberg C.E."/>
            <person name="Wang H."/>
            <person name="Li N."/>
            <person name="Qian L."/>
            <person name="Zhang G."/>
            <person name="Li Y."/>
            <person name="Yang H."/>
            <person name="Liu X."/>
            <person name="Wang J."/>
            <person name="Yin Y."/>
            <person name="Wang J."/>
        </authorList>
    </citation>
    <scope>NUCLEOTIDE SEQUENCE [LARGE SCALE GENOMIC DNA]</scope>
    <source>
        <strain evidence="1">05x7-T-G4-1.051#20</strain>
    </source>
</reference>